<dbReference type="RefSeq" id="WP_170231156.1">
    <property type="nucleotide sequence ID" value="NZ_VFPA01000001.1"/>
</dbReference>
<dbReference type="GO" id="GO:0030170">
    <property type="term" value="F:pyridoxal phosphate binding"/>
    <property type="evidence" value="ECO:0007669"/>
    <property type="project" value="InterPro"/>
</dbReference>
<comment type="similarity">
    <text evidence="1">In the C-terminal section; belongs to the class-I pyridoxal-phosphate-dependent aminotransferase family.</text>
</comment>
<dbReference type="InterPro" id="IPR015424">
    <property type="entry name" value="PyrdxlP-dep_Trfase"/>
</dbReference>
<organism evidence="7 8">
    <name type="scientific">Pseudonocardia kunmingensis</name>
    <dbReference type="NCBI Taxonomy" id="630975"/>
    <lineage>
        <taxon>Bacteria</taxon>
        <taxon>Bacillati</taxon>
        <taxon>Actinomycetota</taxon>
        <taxon>Actinomycetes</taxon>
        <taxon>Pseudonocardiales</taxon>
        <taxon>Pseudonocardiaceae</taxon>
        <taxon>Pseudonocardia</taxon>
    </lineage>
</organism>
<dbReference type="InterPro" id="IPR000524">
    <property type="entry name" value="Tscrpt_reg_HTH_GntR"/>
</dbReference>
<dbReference type="CDD" id="cd00609">
    <property type="entry name" value="AAT_like"/>
    <property type="match status" value="1"/>
</dbReference>
<dbReference type="InterPro" id="IPR015421">
    <property type="entry name" value="PyrdxlP-dep_Trfase_major"/>
</dbReference>
<accession>A0A543DWI4</accession>
<dbReference type="AlphaFoldDB" id="A0A543DWI4"/>
<evidence type="ECO:0000256" key="4">
    <source>
        <dbReference type="ARBA" id="ARBA00023125"/>
    </source>
</evidence>
<dbReference type="PANTHER" id="PTHR46577:SF1">
    <property type="entry name" value="HTH-TYPE TRANSCRIPTIONAL REGULATORY PROTEIN GABR"/>
    <property type="match status" value="1"/>
</dbReference>
<keyword evidence="3" id="KW-0805">Transcription regulation</keyword>
<dbReference type="GO" id="GO:0003700">
    <property type="term" value="F:DNA-binding transcription factor activity"/>
    <property type="evidence" value="ECO:0007669"/>
    <property type="project" value="InterPro"/>
</dbReference>
<dbReference type="Proteomes" id="UP000315677">
    <property type="component" value="Unassembled WGS sequence"/>
</dbReference>
<dbReference type="SMART" id="SM00345">
    <property type="entry name" value="HTH_GNTR"/>
    <property type="match status" value="1"/>
</dbReference>
<proteinExistence type="inferred from homology"/>
<dbReference type="InterPro" id="IPR036388">
    <property type="entry name" value="WH-like_DNA-bd_sf"/>
</dbReference>
<dbReference type="InterPro" id="IPR004839">
    <property type="entry name" value="Aminotransferase_I/II_large"/>
</dbReference>
<name>A0A543DWI4_9PSEU</name>
<sequence length="451" mass="47451">MSGATPDGVPTISAAWLAEQIAEPTAAGIAAAIARLVRAGALVPQTRLPTVRALAPRLGVSPATVSAAWTALRKQQILAGGGRQGIRVQGGLAVSRPSRYENIAHLWPERTVNLSRAVPDPALLPDLRPAFEHAVGDPDLNSYEVMPMSGPLGTAIAGSWPFPTQHRMAVNGGYEGLLMLLRTSVVPGEYVAVEDPATPRLLDILDNVGARVVPVSLDASGPVPASLAEAVRAQPVAFVYEPRSSSFLSSTTTAERRDQIAAILEGTGILVVEDDGLGELAAQPYHGLGELLPHQTVLVRTYSKSHGPDLRLAVMAGAGEAIERVRVHRQFGAGWTSRVLQNALAWLLTDASSRASVDHAREVYRSRRDAMLGLLAERGVPARGPDGLAVWVPVRSEQEAKLVLASHGIAVATSAESRTRPGDPAIRVSTGIAVPDPEAVADALALAVRAR</sequence>
<dbReference type="Pfam" id="PF00392">
    <property type="entry name" value="GntR"/>
    <property type="match status" value="1"/>
</dbReference>
<gene>
    <name evidence="7" type="ORF">FB558_0453</name>
</gene>
<feature type="domain" description="HTH gntR-type" evidence="6">
    <location>
        <begin position="23"/>
        <end position="91"/>
    </location>
</feature>
<keyword evidence="2" id="KW-0663">Pyridoxal phosphate</keyword>
<dbReference type="PROSITE" id="PS50949">
    <property type="entry name" value="HTH_GNTR"/>
    <property type="match status" value="1"/>
</dbReference>
<dbReference type="Gene3D" id="3.40.640.10">
    <property type="entry name" value="Type I PLP-dependent aspartate aminotransferase-like (Major domain)"/>
    <property type="match status" value="1"/>
</dbReference>
<evidence type="ECO:0000256" key="5">
    <source>
        <dbReference type="ARBA" id="ARBA00023163"/>
    </source>
</evidence>
<dbReference type="GO" id="GO:0003677">
    <property type="term" value="F:DNA binding"/>
    <property type="evidence" value="ECO:0007669"/>
    <property type="project" value="UniProtKB-KW"/>
</dbReference>
<keyword evidence="8" id="KW-1185">Reference proteome</keyword>
<dbReference type="PANTHER" id="PTHR46577">
    <property type="entry name" value="HTH-TYPE TRANSCRIPTIONAL REGULATORY PROTEIN GABR"/>
    <property type="match status" value="1"/>
</dbReference>
<evidence type="ECO:0000259" key="6">
    <source>
        <dbReference type="PROSITE" id="PS50949"/>
    </source>
</evidence>
<keyword evidence="4 7" id="KW-0238">DNA-binding</keyword>
<dbReference type="SUPFAM" id="SSF53383">
    <property type="entry name" value="PLP-dependent transferases"/>
    <property type="match status" value="1"/>
</dbReference>
<keyword evidence="5" id="KW-0804">Transcription</keyword>
<dbReference type="InterPro" id="IPR051446">
    <property type="entry name" value="HTH_trans_reg/aminotransferase"/>
</dbReference>
<dbReference type="InterPro" id="IPR036390">
    <property type="entry name" value="WH_DNA-bd_sf"/>
</dbReference>
<evidence type="ECO:0000313" key="7">
    <source>
        <dbReference type="EMBL" id="TQM13700.1"/>
    </source>
</evidence>
<comment type="caution">
    <text evidence="7">The sequence shown here is derived from an EMBL/GenBank/DDBJ whole genome shotgun (WGS) entry which is preliminary data.</text>
</comment>
<evidence type="ECO:0000313" key="8">
    <source>
        <dbReference type="Proteomes" id="UP000315677"/>
    </source>
</evidence>
<evidence type="ECO:0000256" key="1">
    <source>
        <dbReference type="ARBA" id="ARBA00005384"/>
    </source>
</evidence>
<dbReference type="EMBL" id="VFPA01000001">
    <property type="protein sequence ID" value="TQM13700.1"/>
    <property type="molecule type" value="Genomic_DNA"/>
</dbReference>
<evidence type="ECO:0000256" key="2">
    <source>
        <dbReference type="ARBA" id="ARBA00022898"/>
    </source>
</evidence>
<evidence type="ECO:0000256" key="3">
    <source>
        <dbReference type="ARBA" id="ARBA00023015"/>
    </source>
</evidence>
<dbReference type="Gene3D" id="1.10.10.10">
    <property type="entry name" value="Winged helix-like DNA-binding domain superfamily/Winged helix DNA-binding domain"/>
    <property type="match status" value="1"/>
</dbReference>
<dbReference type="Pfam" id="PF00155">
    <property type="entry name" value="Aminotran_1_2"/>
    <property type="match status" value="1"/>
</dbReference>
<reference evidence="7 8" key="1">
    <citation type="submission" date="2019-06" db="EMBL/GenBank/DDBJ databases">
        <title>Sequencing the genomes of 1000 actinobacteria strains.</title>
        <authorList>
            <person name="Klenk H.-P."/>
        </authorList>
    </citation>
    <scope>NUCLEOTIDE SEQUENCE [LARGE SCALE GENOMIC DNA]</scope>
    <source>
        <strain evidence="7 8">DSM 45301</strain>
    </source>
</reference>
<dbReference type="SUPFAM" id="SSF46785">
    <property type="entry name" value="Winged helix' DNA-binding domain"/>
    <property type="match status" value="1"/>
</dbReference>
<protein>
    <submittedName>
        <fullName evidence="7">DNA-binding transcriptional MocR family regulator</fullName>
    </submittedName>
</protein>